<comment type="caution">
    <text evidence="2">The sequence shown here is derived from an EMBL/GenBank/DDBJ whole genome shotgun (WGS) entry which is preliminary data.</text>
</comment>
<dbReference type="CDD" id="cd06325">
    <property type="entry name" value="PBP1_ABC_unchar_transporter"/>
    <property type="match status" value="1"/>
</dbReference>
<name>A0ABU8X661_9BURK</name>
<dbReference type="InterPro" id="IPR007487">
    <property type="entry name" value="ABC_transpt-TYRBP-like"/>
</dbReference>
<evidence type="ECO:0000313" key="3">
    <source>
        <dbReference type="Proteomes" id="UP001367030"/>
    </source>
</evidence>
<accession>A0ABU8X661</accession>
<dbReference type="PANTHER" id="PTHR35271">
    <property type="entry name" value="ABC TRANSPORTER, SUBSTRATE-BINDING LIPOPROTEIN-RELATED"/>
    <property type="match status" value="1"/>
</dbReference>
<organism evidence="2 3">
    <name type="scientific">Variovorax robiniae</name>
    <dbReference type="NCBI Taxonomy" id="1836199"/>
    <lineage>
        <taxon>Bacteria</taxon>
        <taxon>Pseudomonadati</taxon>
        <taxon>Pseudomonadota</taxon>
        <taxon>Betaproteobacteria</taxon>
        <taxon>Burkholderiales</taxon>
        <taxon>Comamonadaceae</taxon>
        <taxon>Variovorax</taxon>
    </lineage>
</organism>
<dbReference type="Pfam" id="PF04392">
    <property type="entry name" value="ABC_sub_bind"/>
    <property type="match status" value="1"/>
</dbReference>
<feature type="signal peptide" evidence="1">
    <location>
        <begin position="1"/>
        <end position="27"/>
    </location>
</feature>
<keyword evidence="3" id="KW-1185">Reference proteome</keyword>
<feature type="chain" id="PRO_5046709654" evidence="1">
    <location>
        <begin position="28"/>
        <end position="329"/>
    </location>
</feature>
<dbReference type="EMBL" id="JBBKZS010000004">
    <property type="protein sequence ID" value="MEJ8855129.1"/>
    <property type="molecule type" value="Genomic_DNA"/>
</dbReference>
<dbReference type="Gene3D" id="3.40.50.2300">
    <property type="match status" value="2"/>
</dbReference>
<evidence type="ECO:0000313" key="2">
    <source>
        <dbReference type="EMBL" id="MEJ8855129.1"/>
    </source>
</evidence>
<dbReference type="Proteomes" id="UP001367030">
    <property type="component" value="Unassembled WGS sequence"/>
</dbReference>
<keyword evidence="1" id="KW-0732">Signal</keyword>
<reference evidence="2 3" key="1">
    <citation type="submission" date="2024-03" db="EMBL/GenBank/DDBJ databases">
        <title>Novel species of the genus Variovorax.</title>
        <authorList>
            <person name="Liu Q."/>
            <person name="Xin Y.-H."/>
        </authorList>
    </citation>
    <scope>NUCLEOTIDE SEQUENCE [LARGE SCALE GENOMIC DNA]</scope>
    <source>
        <strain evidence="2 3">KACC 18901</strain>
    </source>
</reference>
<dbReference type="PANTHER" id="PTHR35271:SF1">
    <property type="entry name" value="ABC TRANSPORTER, SUBSTRATE-BINDING LIPOPROTEIN"/>
    <property type="match status" value="1"/>
</dbReference>
<sequence length="329" mass="35106">MPSVKPTLAWIARCAWLALCAAASATAQVPDPAVRRIGFLGMDSAMQAPNLRSFLEGMREQGFVEGTNLHIDYRWAEGDFGALPRLAVELAALKPEVLVTAAPPAVRAAQRATTTIPIVMAVHDPVGMGFAGSFAQPGGNITGVAFQDLELSAKRLDLLRGIVPDMKRVALVWNRAGGGSNTVQTVRDAATALGMEAKDFEITGPVDLVAAVGSAKAWGAQGIMQLASPVITFNRKAFLDALAANRMPATCEMRRYVVEGCLMTYGASLTAHFHALAEPTARILRGARPAEMPIEQPRNFEFVVNVTTVANLGLTLPSWVLLEMTEGVR</sequence>
<proteinExistence type="predicted"/>
<dbReference type="RefSeq" id="WP_340335218.1">
    <property type="nucleotide sequence ID" value="NZ_JBBKZS010000004.1"/>
</dbReference>
<gene>
    <name evidence="2" type="ORF">WKW79_11150</name>
</gene>
<evidence type="ECO:0000256" key="1">
    <source>
        <dbReference type="SAM" id="SignalP"/>
    </source>
</evidence>
<protein>
    <submittedName>
        <fullName evidence="2">ABC transporter substrate-binding protein</fullName>
    </submittedName>
</protein>